<name>A0A0G0PUC1_9BACT</name>
<gene>
    <name evidence="2" type="ORF">UT63_C0061G0004</name>
</gene>
<dbReference type="Pfam" id="PF01797">
    <property type="entry name" value="Y1_Tnp"/>
    <property type="match status" value="1"/>
</dbReference>
<proteinExistence type="predicted"/>
<evidence type="ECO:0000259" key="1">
    <source>
        <dbReference type="SMART" id="SM01321"/>
    </source>
</evidence>
<organism evidence="2 3">
    <name type="scientific">Candidatus Gottesmanbacteria bacterium GW2011_GWC2_39_8</name>
    <dbReference type="NCBI Taxonomy" id="1618450"/>
    <lineage>
        <taxon>Bacteria</taxon>
        <taxon>Candidatus Gottesmaniibacteriota</taxon>
    </lineage>
</organism>
<dbReference type="SMART" id="SM01321">
    <property type="entry name" value="Y1_Tnp"/>
    <property type="match status" value="1"/>
</dbReference>
<dbReference type="PANTHER" id="PTHR34322">
    <property type="entry name" value="TRANSPOSASE, Y1_TNP DOMAIN-CONTAINING"/>
    <property type="match status" value="1"/>
</dbReference>
<comment type="caution">
    <text evidence="2">The sequence shown here is derived from an EMBL/GenBank/DDBJ whole genome shotgun (WGS) entry which is preliminary data.</text>
</comment>
<feature type="domain" description="Transposase IS200-like" evidence="1">
    <location>
        <begin position="9"/>
        <end position="124"/>
    </location>
</feature>
<dbReference type="EMBL" id="LBXN01000061">
    <property type="protein sequence ID" value="KKR31764.1"/>
    <property type="molecule type" value="Genomic_DNA"/>
</dbReference>
<dbReference type="AlphaFoldDB" id="A0A0G0PUC1"/>
<dbReference type="SUPFAM" id="SSF143422">
    <property type="entry name" value="Transposase IS200-like"/>
    <property type="match status" value="1"/>
</dbReference>
<dbReference type="InterPro" id="IPR036515">
    <property type="entry name" value="Transposase_17_sf"/>
</dbReference>
<dbReference type="Gene3D" id="3.30.70.1290">
    <property type="entry name" value="Transposase IS200-like"/>
    <property type="match status" value="1"/>
</dbReference>
<accession>A0A0G0PUC1</accession>
<evidence type="ECO:0000313" key="3">
    <source>
        <dbReference type="Proteomes" id="UP000034539"/>
    </source>
</evidence>
<dbReference type="PANTHER" id="PTHR34322:SF2">
    <property type="entry name" value="TRANSPOSASE IS200-LIKE DOMAIN-CONTAINING PROTEIN"/>
    <property type="match status" value="1"/>
</dbReference>
<reference evidence="2 3" key="1">
    <citation type="journal article" date="2015" name="Nature">
        <title>rRNA introns, odd ribosomes, and small enigmatic genomes across a large radiation of phyla.</title>
        <authorList>
            <person name="Brown C.T."/>
            <person name="Hug L.A."/>
            <person name="Thomas B.C."/>
            <person name="Sharon I."/>
            <person name="Castelle C.J."/>
            <person name="Singh A."/>
            <person name="Wilkins M.J."/>
            <person name="Williams K.H."/>
            <person name="Banfield J.F."/>
        </authorList>
    </citation>
    <scope>NUCLEOTIDE SEQUENCE [LARGE SCALE GENOMIC DNA]</scope>
</reference>
<dbReference type="InterPro" id="IPR002686">
    <property type="entry name" value="Transposase_17"/>
</dbReference>
<dbReference type="GO" id="GO:0006313">
    <property type="term" value="P:DNA transposition"/>
    <property type="evidence" value="ECO:0007669"/>
    <property type="project" value="InterPro"/>
</dbReference>
<evidence type="ECO:0000313" key="2">
    <source>
        <dbReference type="EMBL" id="KKR31764.1"/>
    </source>
</evidence>
<dbReference type="GO" id="GO:0003677">
    <property type="term" value="F:DNA binding"/>
    <property type="evidence" value="ECO:0007669"/>
    <property type="project" value="InterPro"/>
</dbReference>
<sequence>MPFRKVSFIPDSFYHIFNRGSEKRVIFNSSRDYNKFLSRMEENADKHEIEIICYCLMPNHFHLLLRQKENGKIPIFMKCLQLGYAKYFNTKYQRVGPLFQGRFKAKWIENDEYLLQVSSYIHRNPLSLNKKYEQRKDALLYYPYSSYKEYISTNKNITNPDFILSYFSKTNPKLTYRSYVEEILPKEMELAQYLLE</sequence>
<protein>
    <recommendedName>
        <fullName evidence="1">Transposase IS200-like domain-containing protein</fullName>
    </recommendedName>
</protein>
<dbReference type="GO" id="GO:0004803">
    <property type="term" value="F:transposase activity"/>
    <property type="evidence" value="ECO:0007669"/>
    <property type="project" value="InterPro"/>
</dbReference>
<dbReference type="Proteomes" id="UP000034539">
    <property type="component" value="Unassembled WGS sequence"/>
</dbReference>